<sequence>MKQASERQKKNVSGEIQSKRKKKQTLESSAQDSTSNHRMISENSGRIVETVTKSHDQIEPKVDTGNSDNTTEVAETENQIIEGLI</sequence>
<keyword evidence="3" id="KW-1185">Reference proteome</keyword>
<feature type="compositionally biased region" description="Polar residues" evidence="1">
    <location>
        <begin position="26"/>
        <end position="44"/>
    </location>
</feature>
<feature type="compositionally biased region" description="Polar residues" evidence="1">
    <location>
        <begin position="64"/>
        <end position="79"/>
    </location>
</feature>
<dbReference type="EMBL" id="JEMT01029667">
    <property type="protein sequence ID" value="EXX51383.1"/>
    <property type="molecule type" value="Genomic_DNA"/>
</dbReference>
<evidence type="ECO:0000313" key="3">
    <source>
        <dbReference type="Proteomes" id="UP000022910"/>
    </source>
</evidence>
<dbReference type="HOGENOM" id="CLU_2513858_0_0_1"/>
<protein>
    <submittedName>
        <fullName evidence="2">Uncharacterized protein</fullName>
    </submittedName>
</protein>
<dbReference type="AlphaFoldDB" id="A0A015L982"/>
<accession>A0A015L982</accession>
<comment type="caution">
    <text evidence="2">The sequence shown here is derived from an EMBL/GenBank/DDBJ whole genome shotgun (WGS) entry which is preliminary data.</text>
</comment>
<organism evidence="2 3">
    <name type="scientific">Rhizophagus irregularis (strain DAOM 197198w)</name>
    <name type="common">Glomus intraradices</name>
    <dbReference type="NCBI Taxonomy" id="1432141"/>
    <lineage>
        <taxon>Eukaryota</taxon>
        <taxon>Fungi</taxon>
        <taxon>Fungi incertae sedis</taxon>
        <taxon>Mucoromycota</taxon>
        <taxon>Glomeromycotina</taxon>
        <taxon>Glomeromycetes</taxon>
        <taxon>Glomerales</taxon>
        <taxon>Glomeraceae</taxon>
        <taxon>Rhizophagus</taxon>
    </lineage>
</organism>
<reference evidence="2 3" key="1">
    <citation type="submission" date="2014-02" db="EMBL/GenBank/DDBJ databases">
        <title>Single nucleus genome sequencing reveals high similarity among nuclei of an endomycorrhizal fungus.</title>
        <authorList>
            <person name="Lin K."/>
            <person name="Geurts R."/>
            <person name="Zhang Z."/>
            <person name="Limpens E."/>
            <person name="Saunders D.G."/>
            <person name="Mu D."/>
            <person name="Pang E."/>
            <person name="Cao H."/>
            <person name="Cha H."/>
            <person name="Lin T."/>
            <person name="Zhou Q."/>
            <person name="Shang Y."/>
            <person name="Li Y."/>
            <person name="Ivanov S."/>
            <person name="Sharma T."/>
            <person name="Velzen R.V."/>
            <person name="Ruijter N.D."/>
            <person name="Aanen D.K."/>
            <person name="Win J."/>
            <person name="Kamoun S."/>
            <person name="Bisseling T."/>
            <person name="Huang S."/>
        </authorList>
    </citation>
    <scope>NUCLEOTIDE SEQUENCE [LARGE SCALE GENOMIC DNA]</scope>
    <source>
        <strain evidence="3">DAOM197198w</strain>
    </source>
</reference>
<evidence type="ECO:0000313" key="2">
    <source>
        <dbReference type="EMBL" id="EXX51383.1"/>
    </source>
</evidence>
<dbReference type="Proteomes" id="UP000022910">
    <property type="component" value="Unassembled WGS sequence"/>
</dbReference>
<evidence type="ECO:0000256" key="1">
    <source>
        <dbReference type="SAM" id="MobiDB-lite"/>
    </source>
</evidence>
<proteinExistence type="predicted"/>
<feature type="compositionally biased region" description="Basic and acidic residues" evidence="1">
    <location>
        <begin position="52"/>
        <end position="62"/>
    </location>
</feature>
<name>A0A015L982_RHIIW</name>
<gene>
    <name evidence="2" type="ORF">RirG_262400</name>
</gene>
<feature type="region of interest" description="Disordered" evidence="1">
    <location>
        <begin position="1"/>
        <end position="85"/>
    </location>
</feature>